<evidence type="ECO:0000256" key="6">
    <source>
        <dbReference type="HAMAP-Rule" id="MF_01518"/>
    </source>
</evidence>
<keyword evidence="3 6" id="KW-0378">Hydrolase</keyword>
<dbReference type="Pfam" id="PF13382">
    <property type="entry name" value="Adenine_deam_C"/>
    <property type="match status" value="1"/>
</dbReference>
<dbReference type="EC" id="3.5.4.2" evidence="2 6"/>
<protein>
    <recommendedName>
        <fullName evidence="2 6">Adenine deaminase</fullName>
        <shortName evidence="6">Adenase</shortName>
        <shortName evidence="6">Adenine aminase</shortName>
        <ecNumber evidence="2 6">3.5.4.2</ecNumber>
    </recommendedName>
</protein>
<dbReference type="Proteomes" id="UP000040453">
    <property type="component" value="Unassembled WGS sequence"/>
</dbReference>
<proteinExistence type="inferred from homology"/>
<feature type="domain" description="Adenine deaminase C-terminal" evidence="8">
    <location>
        <begin position="416"/>
        <end position="581"/>
    </location>
</feature>
<dbReference type="Gene3D" id="2.30.40.10">
    <property type="entry name" value="Urease, subunit C, domain 1"/>
    <property type="match status" value="1"/>
</dbReference>
<dbReference type="GO" id="GO:0000034">
    <property type="term" value="F:adenine deaminase activity"/>
    <property type="evidence" value="ECO:0007669"/>
    <property type="project" value="UniProtKB-UniRule"/>
</dbReference>
<dbReference type="InterPro" id="IPR026912">
    <property type="entry name" value="Adenine_deam_C"/>
</dbReference>
<evidence type="ECO:0000259" key="8">
    <source>
        <dbReference type="Pfam" id="PF13382"/>
    </source>
</evidence>
<organism evidence="9 10">
    <name type="scientific">Oceanobacillus oncorhynchi</name>
    <dbReference type="NCBI Taxonomy" id="545501"/>
    <lineage>
        <taxon>Bacteria</taxon>
        <taxon>Bacillati</taxon>
        <taxon>Bacillota</taxon>
        <taxon>Bacilli</taxon>
        <taxon>Bacillales</taxon>
        <taxon>Bacillaceae</taxon>
        <taxon>Oceanobacillus</taxon>
    </lineage>
</organism>
<dbReference type="Gene3D" id="3.20.20.140">
    <property type="entry name" value="Metal-dependent hydrolases"/>
    <property type="match status" value="1"/>
</dbReference>
<comment type="cofactor">
    <cofactor evidence="6">
        <name>Mn(2+)</name>
        <dbReference type="ChEBI" id="CHEBI:29035"/>
    </cofactor>
</comment>
<feature type="domain" description="Amidohydrolase-related" evidence="7">
    <location>
        <begin position="76"/>
        <end position="359"/>
    </location>
</feature>
<comment type="catalytic activity">
    <reaction evidence="5 6">
        <text>adenine + H2O + H(+) = hypoxanthine + NH4(+)</text>
        <dbReference type="Rhea" id="RHEA:23688"/>
        <dbReference type="ChEBI" id="CHEBI:15377"/>
        <dbReference type="ChEBI" id="CHEBI:15378"/>
        <dbReference type="ChEBI" id="CHEBI:16708"/>
        <dbReference type="ChEBI" id="CHEBI:17368"/>
        <dbReference type="ChEBI" id="CHEBI:28938"/>
        <dbReference type="EC" id="3.5.4.2"/>
    </reaction>
</comment>
<evidence type="ECO:0000256" key="1">
    <source>
        <dbReference type="ARBA" id="ARBA00006773"/>
    </source>
</evidence>
<evidence type="ECO:0000313" key="9">
    <source>
        <dbReference type="EMBL" id="CEI84505.1"/>
    </source>
</evidence>
<dbReference type="InterPro" id="IPR006680">
    <property type="entry name" value="Amidohydro-rel"/>
</dbReference>
<dbReference type="Pfam" id="PF01979">
    <property type="entry name" value="Amidohydro_1"/>
    <property type="match status" value="1"/>
</dbReference>
<keyword evidence="4 6" id="KW-0464">Manganese</keyword>
<dbReference type="STRING" id="545501.BN997_04455"/>
<dbReference type="HAMAP" id="MF_01518">
    <property type="entry name" value="Adenine_deamin"/>
    <property type="match status" value="1"/>
</dbReference>
<comment type="similarity">
    <text evidence="1 6">Belongs to the metallo-dependent hydrolases superfamily. Adenine deaminase family.</text>
</comment>
<reference evidence="9 10" key="1">
    <citation type="submission" date="2014-11" db="EMBL/GenBank/DDBJ databases">
        <authorList>
            <person name="Urmite Genomes Urmite Genomes"/>
        </authorList>
    </citation>
    <scope>NUCLEOTIDE SEQUENCE [LARGE SCALE GENOMIC DNA]</scope>
    <source>
        <strain evidence="9 10">Oc5</strain>
    </source>
</reference>
<dbReference type="GO" id="GO:0006146">
    <property type="term" value="P:adenine catabolic process"/>
    <property type="evidence" value="ECO:0007669"/>
    <property type="project" value="InterPro"/>
</dbReference>
<evidence type="ECO:0000256" key="5">
    <source>
        <dbReference type="ARBA" id="ARBA00047720"/>
    </source>
</evidence>
<dbReference type="EMBL" id="CDGG01000001">
    <property type="protein sequence ID" value="CEI84505.1"/>
    <property type="molecule type" value="Genomic_DNA"/>
</dbReference>
<dbReference type="AlphaFoldDB" id="A0A0A1MGG5"/>
<evidence type="ECO:0000313" key="10">
    <source>
        <dbReference type="Proteomes" id="UP000040453"/>
    </source>
</evidence>
<dbReference type="PANTHER" id="PTHR11113:SF2">
    <property type="entry name" value="ADENINE DEAMINASE"/>
    <property type="match status" value="1"/>
</dbReference>
<sequence>MMKYSRNQIVAAARGDIKMDLVIRNAQLVNVFTAEVYPADIGIKENRFSAIAAYENGKPSFPIEGEKEIDAKGKYAIPGLIDCHVHIESTMVTPDMFAREVLRHGTTTAVIDPHEIGNVLGKEGVEYMAAASRNLPVQFLLTIPSCVPAVPGVETAGAAFGPVDINELLDLPEAVGVAEVMDYVGVINQDDRMAGIVEAGLQKNKLNEGHLPRVSGKDLHAYLAAGVNTDHESRKSDEIIEKLRAGMLIYIRESSVSQFADIAAEAWKVLPYASNIAMCTDDVEPSDMLKNGQMSRVVRRCIEEGIPAPLAIRYASLNGAVRFGLRDQGAIASGYIASFSLVNSLDEMDINDVFVEGKQLVEEKHLTETLSSEVPPLTKNTVSIPVLTEEDFQITSPVQNGKVRINTMEMLPIGTTQKRTVELEAVNGVISSLPEDCLYVSVTGRHGQGRKPFVGILKNAGLKEGAYATTIAHDSHNLVVVGKNTKDMLLAAKQLEASGGGLCLVSNQEVKAQVNLPIAGLMAAEPVEELAPKIDSFNQTADSMGVKVGRRSPSMALSSLTLTVIPEVRITDLGLLDVATQKMIPLFESVE</sequence>
<dbReference type="InterPro" id="IPR032466">
    <property type="entry name" value="Metal_Hydrolase"/>
</dbReference>
<dbReference type="InterPro" id="IPR006679">
    <property type="entry name" value="Adenine_deam"/>
</dbReference>
<evidence type="ECO:0000259" key="7">
    <source>
        <dbReference type="Pfam" id="PF01979"/>
    </source>
</evidence>
<gene>
    <name evidence="9" type="primary">ade2</name>
    <name evidence="6" type="synonym">ade</name>
    <name evidence="9" type="ORF">BN997_04455</name>
</gene>
<dbReference type="SUPFAM" id="SSF51556">
    <property type="entry name" value="Metallo-dependent hydrolases"/>
    <property type="match status" value="1"/>
</dbReference>
<evidence type="ECO:0000256" key="3">
    <source>
        <dbReference type="ARBA" id="ARBA00022801"/>
    </source>
</evidence>
<dbReference type="InterPro" id="IPR011059">
    <property type="entry name" value="Metal-dep_hydrolase_composite"/>
</dbReference>
<dbReference type="NCBIfam" id="TIGR01178">
    <property type="entry name" value="ade"/>
    <property type="match status" value="1"/>
</dbReference>
<accession>A0A0A1MGG5</accession>
<dbReference type="OrthoDB" id="9775607at2"/>
<name>A0A0A1MGG5_9BACI</name>
<dbReference type="PANTHER" id="PTHR11113">
    <property type="entry name" value="N-ACETYLGLUCOSAMINE-6-PHOSPHATE DEACETYLASE"/>
    <property type="match status" value="1"/>
</dbReference>
<dbReference type="RefSeq" id="WP_042535374.1">
    <property type="nucleotide sequence ID" value="NZ_CDGG01000001.1"/>
</dbReference>
<keyword evidence="10" id="KW-1185">Reference proteome</keyword>
<dbReference type="SUPFAM" id="SSF51338">
    <property type="entry name" value="Composite domain of metallo-dependent hydrolases"/>
    <property type="match status" value="1"/>
</dbReference>
<evidence type="ECO:0000256" key="4">
    <source>
        <dbReference type="ARBA" id="ARBA00023211"/>
    </source>
</evidence>
<evidence type="ECO:0000256" key="2">
    <source>
        <dbReference type="ARBA" id="ARBA00012782"/>
    </source>
</evidence>